<dbReference type="EMBL" id="QPHM01000001">
    <property type="protein sequence ID" value="RCU48022.1"/>
    <property type="molecule type" value="Genomic_DNA"/>
</dbReference>
<feature type="transmembrane region" description="Helical" evidence="1">
    <location>
        <begin position="42"/>
        <end position="60"/>
    </location>
</feature>
<dbReference type="Pfam" id="PF11127">
    <property type="entry name" value="YgaP-like_TM"/>
    <property type="match status" value="1"/>
</dbReference>
<comment type="caution">
    <text evidence="3">The sequence shown here is derived from an EMBL/GenBank/DDBJ whole genome shotgun (WGS) entry which is preliminary data.</text>
</comment>
<reference evidence="3 4" key="1">
    <citation type="submission" date="2018-07" db="EMBL/GenBank/DDBJ databases">
        <title>Genome sequences of Haloplanus salinus JCM 18368T.</title>
        <authorList>
            <person name="Kim Y.B."/>
            <person name="Roh S.W."/>
        </authorList>
    </citation>
    <scope>NUCLEOTIDE SEQUENCE [LARGE SCALE GENOMIC DNA]</scope>
    <source>
        <strain evidence="3 4">JCM 18368</strain>
    </source>
</reference>
<sequence length="80" mass="8383">MNENVGGYDRIGRLVVGAVLLVVGVAGYAGLMRVAVGPVPQALLALVFVLLGAVLLVTGYTRKCPIHRLLGLDTASPRDR</sequence>
<evidence type="ECO:0000256" key="1">
    <source>
        <dbReference type="SAM" id="Phobius"/>
    </source>
</evidence>
<accession>A0A368NBS7</accession>
<keyword evidence="4" id="KW-1185">Reference proteome</keyword>
<keyword evidence="1" id="KW-1133">Transmembrane helix</keyword>
<evidence type="ECO:0000313" key="3">
    <source>
        <dbReference type="EMBL" id="RCU48022.1"/>
    </source>
</evidence>
<keyword evidence="1" id="KW-0472">Membrane</keyword>
<evidence type="ECO:0000259" key="2">
    <source>
        <dbReference type="Pfam" id="PF11127"/>
    </source>
</evidence>
<keyword evidence="1" id="KW-0812">Transmembrane</keyword>
<dbReference type="AlphaFoldDB" id="A0A368NBS7"/>
<feature type="transmembrane region" description="Helical" evidence="1">
    <location>
        <begin position="12"/>
        <end position="36"/>
    </location>
</feature>
<dbReference type="InterPro" id="IPR021309">
    <property type="entry name" value="YgaP-like_TM"/>
</dbReference>
<feature type="domain" description="Inner membrane protein YgaP-like transmembrane" evidence="2">
    <location>
        <begin position="1"/>
        <end position="76"/>
    </location>
</feature>
<dbReference type="RefSeq" id="WP_114449610.1">
    <property type="nucleotide sequence ID" value="NZ_QPHM01000001.1"/>
</dbReference>
<gene>
    <name evidence="3" type="ORF">DU504_12345</name>
</gene>
<organism evidence="3 4">
    <name type="scientific">Haloplanus salinus</name>
    <dbReference type="NCBI Taxonomy" id="1126245"/>
    <lineage>
        <taxon>Archaea</taxon>
        <taxon>Methanobacteriati</taxon>
        <taxon>Methanobacteriota</taxon>
        <taxon>Stenosarchaea group</taxon>
        <taxon>Halobacteria</taxon>
        <taxon>Halobacteriales</taxon>
        <taxon>Haloferacaceae</taxon>
        <taxon>Haloplanus</taxon>
    </lineage>
</organism>
<evidence type="ECO:0000313" key="4">
    <source>
        <dbReference type="Proteomes" id="UP000252189"/>
    </source>
</evidence>
<protein>
    <submittedName>
        <fullName evidence="3">DUF2892 domain-containing protein</fullName>
    </submittedName>
</protein>
<name>A0A368NBS7_9EURY</name>
<proteinExistence type="predicted"/>
<dbReference type="Proteomes" id="UP000252189">
    <property type="component" value="Unassembled WGS sequence"/>
</dbReference>